<reference evidence="2 3" key="1">
    <citation type="journal article" date="2004" name="Nature">
        <title>Genome sequence of the ultrasmall unicellular red alga Cyanidioschyzon merolae 10D.</title>
        <authorList>
            <person name="Matsuzaki M."/>
            <person name="Misumi O."/>
            <person name="Shin-i T."/>
            <person name="Maruyama S."/>
            <person name="Takahara M."/>
            <person name="Miyagishima S."/>
            <person name="Mori T."/>
            <person name="Nishida K."/>
            <person name="Yagisawa F."/>
            <person name="Nishida K."/>
            <person name="Yoshida Y."/>
            <person name="Nishimura Y."/>
            <person name="Nakao S."/>
            <person name="Kobayashi T."/>
            <person name="Momoyama Y."/>
            <person name="Higashiyama T."/>
            <person name="Minoda A."/>
            <person name="Sano M."/>
            <person name="Nomoto H."/>
            <person name="Oishi K."/>
            <person name="Hayashi H."/>
            <person name="Ohta F."/>
            <person name="Nishizaka S."/>
            <person name="Haga S."/>
            <person name="Miura S."/>
            <person name="Morishita T."/>
            <person name="Kabeya Y."/>
            <person name="Terasawa K."/>
            <person name="Suzuki Y."/>
            <person name="Ishii Y."/>
            <person name="Asakawa S."/>
            <person name="Takano H."/>
            <person name="Ohta N."/>
            <person name="Kuroiwa H."/>
            <person name="Tanaka K."/>
            <person name="Shimizu N."/>
            <person name="Sugano S."/>
            <person name="Sato N."/>
            <person name="Nozaki H."/>
            <person name="Ogasawara N."/>
            <person name="Kohara Y."/>
            <person name="Kuroiwa T."/>
        </authorList>
    </citation>
    <scope>NUCLEOTIDE SEQUENCE [LARGE SCALE GENOMIC DNA]</scope>
    <source>
        <strain evidence="2 3">10D</strain>
    </source>
</reference>
<dbReference type="RefSeq" id="XP_005536735.1">
    <property type="nucleotide sequence ID" value="XM_005536678.1"/>
</dbReference>
<sequence>MSAFASEPRCTSPSQTLPEVALYADGQGSAPLSEQELVHGAEDWAHIAAFYRLLEERRRRNKYLLQRSVHAGLHRWARHLVAPQERSRKRTQKRRDEPGHPGRLLERILRGKLLCSLGLWRPDSTRDRQLTGADRTCWPNLTEDAFIERLKLAFRSESEELVLHLGPVFVDPSANKFSALTTNGIAARMPRSALMRVTVGMGMIALNQETMLDFETSVPPADLKSHKGITTEMARMRTIVQRSFRVPVEPRAPLHPEHWPAAISIPECSFVTLCFDLRSELLGLLGAITPTEYPILEIRAELPLLIPERDAYSTNGLPDGLAATSSDVPCGQVWRKALKLCDPATGHWMPNQIYLLELQADASGAVWVPGHAPQLALGIEWRPHREQHPGYGAAWSTGTNQRLKIPKRAEMLQAPAVRELPMRPWESDKVQAKYNGWQSNSADTNGLVEPAKAAPLLRYRIWRSPPAHCTGVSMRNGYKGARSHQALITVDRSTLTCIWCGIRVRHLLALMLHTWKRHMTWRYTGHRLKIWYPRSQQRMTRHQNPVTQGSI</sequence>
<organism evidence="2 3">
    <name type="scientific">Cyanidioschyzon merolae (strain NIES-3377 / 10D)</name>
    <name type="common">Unicellular red alga</name>
    <dbReference type="NCBI Taxonomy" id="280699"/>
    <lineage>
        <taxon>Eukaryota</taxon>
        <taxon>Rhodophyta</taxon>
        <taxon>Bangiophyceae</taxon>
        <taxon>Cyanidiales</taxon>
        <taxon>Cyanidiaceae</taxon>
        <taxon>Cyanidioschyzon</taxon>
    </lineage>
</organism>
<name>M1V8J9_CYAM1</name>
<accession>M1V8J9</accession>
<feature type="region of interest" description="Disordered" evidence="1">
    <location>
        <begin position="83"/>
        <end position="102"/>
    </location>
</feature>
<dbReference type="EMBL" id="AP006494">
    <property type="protein sequence ID" value="BAM80699.1"/>
    <property type="molecule type" value="Genomic_DNA"/>
</dbReference>
<evidence type="ECO:0000313" key="3">
    <source>
        <dbReference type="Proteomes" id="UP000007014"/>
    </source>
</evidence>
<dbReference type="HOGENOM" id="CLU_494659_0_0_1"/>
<proteinExistence type="predicted"/>
<evidence type="ECO:0000313" key="2">
    <source>
        <dbReference type="EMBL" id="BAM80699.1"/>
    </source>
</evidence>
<evidence type="ECO:0000256" key="1">
    <source>
        <dbReference type="SAM" id="MobiDB-lite"/>
    </source>
</evidence>
<dbReference type="Proteomes" id="UP000007014">
    <property type="component" value="Chromosome 12"/>
</dbReference>
<dbReference type="KEGG" id="cme:CYME_CML081C"/>
<gene>
    <name evidence="2" type="ORF">CYME_CML081C</name>
</gene>
<dbReference type="AlphaFoldDB" id="M1V8J9"/>
<dbReference type="GeneID" id="16994778"/>
<keyword evidence="3" id="KW-1185">Reference proteome</keyword>
<reference evidence="2 3" key="2">
    <citation type="journal article" date="2007" name="BMC Biol.">
        <title>A 100%-complete sequence reveals unusually simple genomic features in the hot-spring red alga Cyanidioschyzon merolae.</title>
        <authorList>
            <person name="Nozaki H."/>
            <person name="Takano H."/>
            <person name="Misumi O."/>
            <person name="Terasawa K."/>
            <person name="Matsuzaki M."/>
            <person name="Maruyama S."/>
            <person name="Nishida K."/>
            <person name="Yagisawa F."/>
            <person name="Yoshida Y."/>
            <person name="Fujiwara T."/>
            <person name="Takio S."/>
            <person name="Tamura K."/>
            <person name="Chung S.J."/>
            <person name="Nakamura S."/>
            <person name="Kuroiwa H."/>
            <person name="Tanaka K."/>
            <person name="Sato N."/>
            <person name="Kuroiwa T."/>
        </authorList>
    </citation>
    <scope>NUCLEOTIDE SEQUENCE [LARGE SCALE GENOMIC DNA]</scope>
    <source>
        <strain evidence="2 3">10D</strain>
    </source>
</reference>
<protein>
    <submittedName>
        <fullName evidence="2">Uncharacterized protein</fullName>
    </submittedName>
</protein>
<dbReference type="Gramene" id="CML081CT">
    <property type="protein sequence ID" value="CML081CT"/>
    <property type="gene ID" value="CML081C"/>
</dbReference>